<evidence type="ECO:0000313" key="1">
    <source>
        <dbReference type="EMBL" id="AQK53720.1"/>
    </source>
</evidence>
<accession>A0A1D6Q5A2</accession>
<organism evidence="1">
    <name type="scientific">Zea mays</name>
    <name type="common">Maize</name>
    <dbReference type="NCBI Taxonomy" id="4577"/>
    <lineage>
        <taxon>Eukaryota</taxon>
        <taxon>Viridiplantae</taxon>
        <taxon>Streptophyta</taxon>
        <taxon>Embryophyta</taxon>
        <taxon>Tracheophyta</taxon>
        <taxon>Spermatophyta</taxon>
        <taxon>Magnoliopsida</taxon>
        <taxon>Liliopsida</taxon>
        <taxon>Poales</taxon>
        <taxon>Poaceae</taxon>
        <taxon>PACMAD clade</taxon>
        <taxon>Panicoideae</taxon>
        <taxon>Andropogonodae</taxon>
        <taxon>Andropogoneae</taxon>
        <taxon>Tripsacinae</taxon>
        <taxon>Zea</taxon>
    </lineage>
</organism>
<protein>
    <submittedName>
        <fullName evidence="1">Uncharacterized protein</fullName>
    </submittedName>
</protein>
<dbReference type="EMBL" id="CM000780">
    <property type="protein sequence ID" value="AQK53720.1"/>
    <property type="molecule type" value="Genomic_DNA"/>
</dbReference>
<name>A0A1D6Q5A2_MAIZE</name>
<proteinExistence type="predicted"/>
<sequence length="52" mass="6127">MSKLSTSISQSNILENEGQYLQYFESPPKRAWHKSVQFSFEENEPDNEKCMI</sequence>
<dbReference type="InParanoid" id="A0A1D6Q5A2"/>
<dbReference type="AlphaFoldDB" id="A0A1D6Q5A2"/>
<reference evidence="1" key="1">
    <citation type="submission" date="2015-12" db="EMBL/GenBank/DDBJ databases">
        <title>Update maize B73 reference genome by single molecule sequencing technologies.</title>
        <authorList>
            <consortium name="Maize Genome Sequencing Project"/>
            <person name="Ware D."/>
        </authorList>
    </citation>
    <scope>NUCLEOTIDE SEQUENCE</scope>
    <source>
        <tissue evidence="1">Seedling</tissue>
    </source>
</reference>
<dbReference type="EMBL" id="CM000780">
    <property type="protein sequence ID" value="AQK53719.1"/>
    <property type="molecule type" value="Genomic_DNA"/>
</dbReference>
<gene>
    <name evidence="1" type="ORF">ZEAMMB73_Zm00001d051151</name>
</gene>